<dbReference type="NCBIfam" id="TIGR04183">
    <property type="entry name" value="Por_Secre_tail"/>
    <property type="match status" value="1"/>
</dbReference>
<feature type="domain" description="IPT/TIG" evidence="2">
    <location>
        <begin position="87"/>
        <end position="166"/>
    </location>
</feature>
<dbReference type="RefSeq" id="WP_345109784.1">
    <property type="nucleotide sequence ID" value="NZ_BAABDH010000012.1"/>
</dbReference>
<dbReference type="CDD" id="cd00102">
    <property type="entry name" value="IPT"/>
    <property type="match status" value="1"/>
</dbReference>
<dbReference type="InterPro" id="IPR026444">
    <property type="entry name" value="Secre_tail"/>
</dbReference>
<dbReference type="Gene3D" id="2.60.40.10">
    <property type="entry name" value="Immunoglobulins"/>
    <property type="match status" value="7"/>
</dbReference>
<name>A0ABP7MG27_9BACT</name>
<dbReference type="SMART" id="SM00429">
    <property type="entry name" value="IPT"/>
    <property type="match status" value="7"/>
</dbReference>
<dbReference type="PANTHER" id="PTHR46769">
    <property type="entry name" value="POLYCYSTIC KIDNEY AND HEPATIC DISEASE 1 (AUTOSOMAL RECESSIVE)-LIKE 1"/>
    <property type="match status" value="1"/>
</dbReference>
<dbReference type="NCBIfam" id="TIGR03437">
    <property type="entry name" value="Soli_cterm"/>
    <property type="match status" value="1"/>
</dbReference>
<evidence type="ECO:0000256" key="1">
    <source>
        <dbReference type="ARBA" id="ARBA00022729"/>
    </source>
</evidence>
<dbReference type="PANTHER" id="PTHR46769:SF2">
    <property type="entry name" value="FIBROCYSTIN-L ISOFORM 2 PRECURSOR-RELATED"/>
    <property type="match status" value="1"/>
</dbReference>
<gene>
    <name evidence="3" type="ORF">GCM10022406_05660</name>
</gene>
<feature type="domain" description="IPT/TIG" evidence="2">
    <location>
        <begin position="351"/>
        <end position="436"/>
    </location>
</feature>
<dbReference type="InterPro" id="IPR013783">
    <property type="entry name" value="Ig-like_fold"/>
</dbReference>
<dbReference type="InterPro" id="IPR014756">
    <property type="entry name" value="Ig_E-set"/>
</dbReference>
<dbReference type="Pfam" id="PF01833">
    <property type="entry name" value="TIG"/>
    <property type="match status" value="6"/>
</dbReference>
<keyword evidence="1" id="KW-0732">Signal</keyword>
<dbReference type="CDD" id="cd00603">
    <property type="entry name" value="IPT_PCSR"/>
    <property type="match status" value="1"/>
</dbReference>
<evidence type="ECO:0000313" key="3">
    <source>
        <dbReference type="EMBL" id="GAA3922423.1"/>
    </source>
</evidence>
<comment type="caution">
    <text evidence="3">The sequence shown here is derived from an EMBL/GenBank/DDBJ whole genome shotgun (WGS) entry which is preliminary data.</text>
</comment>
<keyword evidence="4" id="KW-1185">Reference proteome</keyword>
<evidence type="ECO:0000259" key="2">
    <source>
        <dbReference type="SMART" id="SM00429"/>
    </source>
</evidence>
<dbReference type="InterPro" id="IPR017803">
    <property type="entry name" value="CHP03437_C"/>
</dbReference>
<accession>A0ABP7MG27</accession>
<feature type="domain" description="IPT/TIG" evidence="2">
    <location>
        <begin position="174"/>
        <end position="259"/>
    </location>
</feature>
<feature type="domain" description="IPT/TIG" evidence="2">
    <location>
        <begin position="440"/>
        <end position="519"/>
    </location>
</feature>
<protein>
    <recommendedName>
        <fullName evidence="2">IPT/TIG domain-containing protein</fullName>
    </recommendedName>
</protein>
<evidence type="ECO:0000313" key="4">
    <source>
        <dbReference type="Proteomes" id="UP001499909"/>
    </source>
</evidence>
<feature type="domain" description="IPT/TIG" evidence="2">
    <location>
        <begin position="526"/>
        <end position="609"/>
    </location>
</feature>
<dbReference type="InterPro" id="IPR002909">
    <property type="entry name" value="IPT_dom"/>
</dbReference>
<feature type="domain" description="IPT/TIG" evidence="2">
    <location>
        <begin position="265"/>
        <end position="341"/>
    </location>
</feature>
<dbReference type="SUPFAM" id="SSF81296">
    <property type="entry name" value="E set domains"/>
    <property type="match status" value="7"/>
</dbReference>
<dbReference type="InterPro" id="IPR052387">
    <property type="entry name" value="Fibrocystin"/>
</dbReference>
<sequence length="781" mass="77122">MITVSTISPPVAARPRAGSFRALLALLLVLLGHLLPPVAAAQSAATAAPGWPGTWSSAARPASTVVPVGQPWPAAPARVSAPAGLAAPVVSSFSPTSGPAGTVVTVLGSGFIGATSLTLNGAALPSFTIVSDIQIVFVVPVGATSGLIGVVSPGGTAFSPGPYTITQGNPTNPVPVITSLSPPSVQPGVGAFTLVVNGTGFVPASVVSSTAPVSMTTYLSATQLRVELPPGAVIGTYPVRVTNPAPGGGTSAPFNFFVMATTGPAPTISGFTPASAVAGTLVTVTGTNFAGASSVLLNGVTVGSFTLLSANQLTFVVSSSASTGRIAVITPGGTATSATTLVVSGNPVNPLPTITSLSPPSVMDGAGAFTLILTGTGYLPFSTVTFNGFALPITYLSATQLSVQLPAGAVEGTYPVVVTNPAPGGGSSAPFNFIVTPAPQPTITSFTPASAVAGTLVTVTGTNFTNVFEVELNQVPVGNYAVLSSTQLSFVVTSSSSTGRIAIFTSGGQALSATDLVVTGNPATPLPVITGLQPGSVPPGMGAFTLLVNGTGFVPTSRVMSAAPVSMTTYLSPTRLSVDLPPGAVTGTYPVTVTNPAPGGGTSAVFNFYVTAAPAPAIASFSPTTGPVGTLVTITGANLGTTNQVRFNGAVASFNVVSPTQVTAIVPAGATTGVITLLMPQNSVSSSADFVVGIGTASQAESALAGLTVYPNPARELVTVTLPAGVASRPAAQVRDLTGRVRLATRLTAAGQLSLRGLPAGLYLLTIGEGAQAVTRKLLKN</sequence>
<organism evidence="3 4">
    <name type="scientific">Hymenobacter algoricola</name>
    <dbReference type="NCBI Taxonomy" id="486267"/>
    <lineage>
        <taxon>Bacteria</taxon>
        <taxon>Pseudomonadati</taxon>
        <taxon>Bacteroidota</taxon>
        <taxon>Cytophagia</taxon>
        <taxon>Cytophagales</taxon>
        <taxon>Hymenobacteraceae</taxon>
        <taxon>Hymenobacter</taxon>
    </lineage>
</organism>
<dbReference type="Proteomes" id="UP001499909">
    <property type="component" value="Unassembled WGS sequence"/>
</dbReference>
<dbReference type="Pfam" id="PF18962">
    <property type="entry name" value="Por_Secre_tail"/>
    <property type="match status" value="1"/>
</dbReference>
<reference evidence="4" key="1">
    <citation type="journal article" date="2019" name="Int. J. Syst. Evol. Microbiol.">
        <title>The Global Catalogue of Microorganisms (GCM) 10K type strain sequencing project: providing services to taxonomists for standard genome sequencing and annotation.</title>
        <authorList>
            <consortium name="The Broad Institute Genomics Platform"/>
            <consortium name="The Broad Institute Genome Sequencing Center for Infectious Disease"/>
            <person name="Wu L."/>
            <person name="Ma J."/>
        </authorList>
    </citation>
    <scope>NUCLEOTIDE SEQUENCE [LARGE SCALE GENOMIC DNA]</scope>
    <source>
        <strain evidence="4">JCM 17214</strain>
    </source>
</reference>
<feature type="domain" description="IPT/TIG" evidence="2">
    <location>
        <begin position="615"/>
        <end position="693"/>
    </location>
</feature>
<proteinExistence type="predicted"/>
<dbReference type="EMBL" id="BAABDH010000012">
    <property type="protein sequence ID" value="GAA3922423.1"/>
    <property type="molecule type" value="Genomic_DNA"/>
</dbReference>